<protein>
    <submittedName>
        <fullName evidence="1">Uncharacterized protein</fullName>
    </submittedName>
</protein>
<reference evidence="1" key="1">
    <citation type="submission" date="2021-12" db="EMBL/GenBank/DDBJ databases">
        <authorList>
            <person name="King R."/>
        </authorList>
    </citation>
    <scope>NUCLEOTIDE SEQUENCE</scope>
</reference>
<accession>A0A9P0F0K9</accession>
<proteinExistence type="predicted"/>
<dbReference type="AlphaFoldDB" id="A0A9P0F0K9"/>
<keyword evidence="2" id="KW-1185">Reference proteome</keyword>
<name>A0A9P0F0K9_BEMTA</name>
<dbReference type="Proteomes" id="UP001152759">
    <property type="component" value="Chromosome 10"/>
</dbReference>
<evidence type="ECO:0000313" key="1">
    <source>
        <dbReference type="EMBL" id="CAH0383282.1"/>
    </source>
</evidence>
<evidence type="ECO:0000313" key="2">
    <source>
        <dbReference type="Proteomes" id="UP001152759"/>
    </source>
</evidence>
<gene>
    <name evidence="1" type="ORF">BEMITA_LOCUS2743</name>
</gene>
<organism evidence="1 2">
    <name type="scientific">Bemisia tabaci</name>
    <name type="common">Sweetpotato whitefly</name>
    <name type="synonym">Aleurodes tabaci</name>
    <dbReference type="NCBI Taxonomy" id="7038"/>
    <lineage>
        <taxon>Eukaryota</taxon>
        <taxon>Metazoa</taxon>
        <taxon>Ecdysozoa</taxon>
        <taxon>Arthropoda</taxon>
        <taxon>Hexapoda</taxon>
        <taxon>Insecta</taxon>
        <taxon>Pterygota</taxon>
        <taxon>Neoptera</taxon>
        <taxon>Paraneoptera</taxon>
        <taxon>Hemiptera</taxon>
        <taxon>Sternorrhyncha</taxon>
        <taxon>Aleyrodoidea</taxon>
        <taxon>Aleyrodidae</taxon>
        <taxon>Aleyrodinae</taxon>
        <taxon>Bemisia</taxon>
    </lineage>
</organism>
<sequence length="100" mass="10972">MECARWLRAIRMNGNFKAPVTSAATVGATTIDKANREFVELEIPFNGAPKRPGSPSPLLSPTHSVVSRIGILRACTRCCTRRYQASVRVPRWQHAAAPPT</sequence>
<dbReference type="EMBL" id="OU963871">
    <property type="protein sequence ID" value="CAH0383282.1"/>
    <property type="molecule type" value="Genomic_DNA"/>
</dbReference>